<evidence type="ECO:0000256" key="1">
    <source>
        <dbReference type="ARBA" id="ARBA00004141"/>
    </source>
</evidence>
<dbReference type="Gene3D" id="1.20.1070.10">
    <property type="entry name" value="Rhodopsin 7-helix transmembrane proteins"/>
    <property type="match status" value="1"/>
</dbReference>
<accession>A0AAD2CIL3</accession>
<feature type="transmembrane region" description="Helical" evidence="6">
    <location>
        <begin position="45"/>
        <end position="65"/>
    </location>
</feature>
<feature type="transmembrane region" description="Helical" evidence="6">
    <location>
        <begin position="332"/>
        <end position="355"/>
    </location>
</feature>
<dbReference type="EMBL" id="CAKOGP040000102">
    <property type="protein sequence ID" value="CAJ1929971.1"/>
    <property type="molecule type" value="Genomic_DNA"/>
</dbReference>
<dbReference type="SUPFAM" id="SSF81321">
    <property type="entry name" value="Family A G protein-coupled receptor-like"/>
    <property type="match status" value="1"/>
</dbReference>
<dbReference type="AlphaFoldDB" id="A0AAD2CIL3"/>
<feature type="transmembrane region" description="Helical" evidence="6">
    <location>
        <begin position="14"/>
        <end position="33"/>
    </location>
</feature>
<feature type="transmembrane region" description="Helical" evidence="6">
    <location>
        <begin position="174"/>
        <end position="198"/>
    </location>
</feature>
<evidence type="ECO:0000256" key="6">
    <source>
        <dbReference type="SAM" id="Phobius"/>
    </source>
</evidence>
<sequence length="457" mass="51898">MASSQEILEIIPKFTGGLSFIFSLSTATYIIFFSEDAKRGFYNRLVVGMCFADMLSSLAFFFSTWPMPTDSDAIFAAGNEATCRIQGFFTQYSIASQLYVASIGAFYILAIKYGWKERHFAKWGPLFHFVPVGFGLGSSITVTALDIIGPANLWCWIAPQADRPELDVNPYRMALFYAPLWAAMVFVGVNLFFVFLYVHRVTKVAEGHVAKWMPEQSKTARVIAEDAESNDEEEEIYCGQVVSSDSSSGEENENNEPLDDSGSTSSSEDAGPDHGRVSTIVRNKQEEQIKMYARRRREIAYQCLRFALAFYITWMPLSWVRILQLLGRPIPYGLLVFSAIMSPLQGLPNLLAFLYPMIRKKFKFRKQARKYAEQNKEDQQKPKDAVEQIEPSAAIAPSQQPPATYRKIRGIHGTSAWGLSMQHTYDLHPEDYALSSDIKSEEQNEIYTHPEMYFMRK</sequence>
<evidence type="ECO:0000313" key="7">
    <source>
        <dbReference type="EMBL" id="CAJ1929971.1"/>
    </source>
</evidence>
<comment type="subcellular location">
    <subcellularLocation>
        <location evidence="1">Membrane</location>
        <topology evidence="1">Multi-pass membrane protein</topology>
    </subcellularLocation>
</comment>
<evidence type="ECO:0000256" key="5">
    <source>
        <dbReference type="SAM" id="MobiDB-lite"/>
    </source>
</evidence>
<dbReference type="Pfam" id="PF05462">
    <property type="entry name" value="Dicty_CAR"/>
    <property type="match status" value="1"/>
</dbReference>
<feature type="compositionally biased region" description="Basic and acidic residues" evidence="5">
    <location>
        <begin position="372"/>
        <end position="386"/>
    </location>
</feature>
<feature type="transmembrane region" description="Helical" evidence="6">
    <location>
        <begin position="127"/>
        <end position="154"/>
    </location>
</feature>
<dbReference type="PANTHER" id="PTHR23112:SF0">
    <property type="entry name" value="TRANSMEMBRANE PROTEIN 116"/>
    <property type="match status" value="1"/>
</dbReference>
<reference evidence="7" key="1">
    <citation type="submission" date="2023-08" db="EMBL/GenBank/DDBJ databases">
        <authorList>
            <person name="Audoor S."/>
            <person name="Bilcke G."/>
        </authorList>
    </citation>
    <scope>NUCLEOTIDE SEQUENCE</scope>
</reference>
<protein>
    <submittedName>
        <fullName evidence="7">Uncharacterized protein</fullName>
    </submittedName>
</protein>
<feature type="compositionally biased region" description="Low complexity" evidence="5">
    <location>
        <begin position="391"/>
        <end position="401"/>
    </location>
</feature>
<name>A0AAD2CIL3_9STRA</name>
<keyword evidence="2 6" id="KW-0812">Transmembrane</keyword>
<feature type="transmembrane region" description="Helical" evidence="6">
    <location>
        <begin position="299"/>
        <end position="320"/>
    </location>
</feature>
<keyword evidence="4 6" id="KW-0472">Membrane</keyword>
<evidence type="ECO:0000256" key="2">
    <source>
        <dbReference type="ARBA" id="ARBA00022692"/>
    </source>
</evidence>
<feature type="region of interest" description="Disordered" evidence="5">
    <location>
        <begin position="241"/>
        <end position="279"/>
    </location>
</feature>
<evidence type="ECO:0000256" key="3">
    <source>
        <dbReference type="ARBA" id="ARBA00022989"/>
    </source>
</evidence>
<dbReference type="GO" id="GO:0005886">
    <property type="term" value="C:plasma membrane"/>
    <property type="evidence" value="ECO:0007669"/>
    <property type="project" value="TreeGrafter"/>
</dbReference>
<organism evidence="7 8">
    <name type="scientific">Cylindrotheca closterium</name>
    <dbReference type="NCBI Taxonomy" id="2856"/>
    <lineage>
        <taxon>Eukaryota</taxon>
        <taxon>Sar</taxon>
        <taxon>Stramenopiles</taxon>
        <taxon>Ochrophyta</taxon>
        <taxon>Bacillariophyta</taxon>
        <taxon>Bacillariophyceae</taxon>
        <taxon>Bacillariophycidae</taxon>
        <taxon>Bacillariales</taxon>
        <taxon>Bacillariaceae</taxon>
        <taxon>Cylindrotheca</taxon>
    </lineage>
</organism>
<feature type="compositionally biased region" description="Acidic residues" evidence="5">
    <location>
        <begin position="248"/>
        <end position="259"/>
    </location>
</feature>
<keyword evidence="8" id="KW-1185">Reference proteome</keyword>
<gene>
    <name evidence="7" type="ORF">CYCCA115_LOCUS1808</name>
</gene>
<feature type="region of interest" description="Disordered" evidence="5">
    <location>
        <begin position="372"/>
        <end position="401"/>
    </location>
</feature>
<dbReference type="Proteomes" id="UP001295423">
    <property type="component" value="Unassembled WGS sequence"/>
</dbReference>
<feature type="transmembrane region" description="Helical" evidence="6">
    <location>
        <begin position="98"/>
        <end position="115"/>
    </location>
</feature>
<dbReference type="GO" id="GO:0004930">
    <property type="term" value="F:G protein-coupled receptor activity"/>
    <property type="evidence" value="ECO:0007669"/>
    <property type="project" value="TreeGrafter"/>
</dbReference>
<proteinExistence type="predicted"/>
<keyword evidence="3 6" id="KW-1133">Transmembrane helix</keyword>
<evidence type="ECO:0000313" key="8">
    <source>
        <dbReference type="Proteomes" id="UP001295423"/>
    </source>
</evidence>
<evidence type="ECO:0000256" key="4">
    <source>
        <dbReference type="ARBA" id="ARBA00023136"/>
    </source>
</evidence>
<comment type="caution">
    <text evidence="7">The sequence shown here is derived from an EMBL/GenBank/DDBJ whole genome shotgun (WGS) entry which is preliminary data.</text>
</comment>
<dbReference type="GO" id="GO:0007189">
    <property type="term" value="P:adenylate cyclase-activating G protein-coupled receptor signaling pathway"/>
    <property type="evidence" value="ECO:0007669"/>
    <property type="project" value="TreeGrafter"/>
</dbReference>
<dbReference type="PANTHER" id="PTHR23112">
    <property type="entry name" value="G PROTEIN-COUPLED RECEPTOR 157-RELATED"/>
    <property type="match status" value="1"/>
</dbReference>